<evidence type="ECO:0000313" key="1">
    <source>
        <dbReference type="EMBL" id="NEC33775.1"/>
    </source>
</evidence>
<protein>
    <recommendedName>
        <fullName evidence="3">PucR family transcriptional regulator</fullName>
    </recommendedName>
</protein>
<comment type="caution">
    <text evidence="1">The sequence shown here is derived from an EMBL/GenBank/DDBJ whole genome shotgun (WGS) entry which is preliminary data.</text>
</comment>
<name>A0A6G3TBE8_9ACTN</name>
<sequence>MSGDGLEGLLAAVHRLTAQRTGTPMCGTAGHGAGHVCLVPPAGAGLPGIEEAIGSRFGEPLRLVTGGT</sequence>
<dbReference type="AlphaFoldDB" id="A0A6G3TBE8"/>
<evidence type="ECO:0008006" key="3">
    <source>
        <dbReference type="Google" id="ProtNLM"/>
    </source>
</evidence>
<dbReference type="Proteomes" id="UP000475666">
    <property type="component" value="Unassembled WGS sequence"/>
</dbReference>
<dbReference type="EMBL" id="JAAGMQ010000325">
    <property type="protein sequence ID" value="NEC33775.1"/>
    <property type="molecule type" value="Genomic_DNA"/>
</dbReference>
<organism evidence="1 2">
    <name type="scientific">Streptomyces rubrogriseus</name>
    <dbReference type="NCBI Taxonomy" id="194673"/>
    <lineage>
        <taxon>Bacteria</taxon>
        <taxon>Bacillati</taxon>
        <taxon>Actinomycetota</taxon>
        <taxon>Actinomycetes</taxon>
        <taxon>Kitasatosporales</taxon>
        <taxon>Streptomycetaceae</taxon>
        <taxon>Streptomyces</taxon>
        <taxon>Streptomyces violaceoruber group</taxon>
    </lineage>
</organism>
<reference evidence="1 2" key="1">
    <citation type="submission" date="2020-01" db="EMBL/GenBank/DDBJ databases">
        <title>Insect and environment-associated Actinomycetes.</title>
        <authorList>
            <person name="Currrie C."/>
            <person name="Chevrette M."/>
            <person name="Carlson C."/>
            <person name="Stubbendieck R."/>
            <person name="Wendt-Pienkowski E."/>
        </authorList>
    </citation>
    <scope>NUCLEOTIDE SEQUENCE [LARGE SCALE GENOMIC DNA]</scope>
    <source>
        <strain evidence="1 2">SID7739</strain>
    </source>
</reference>
<evidence type="ECO:0000313" key="2">
    <source>
        <dbReference type="Proteomes" id="UP000475666"/>
    </source>
</evidence>
<feature type="non-terminal residue" evidence="1">
    <location>
        <position position="68"/>
    </location>
</feature>
<proteinExistence type="predicted"/>
<accession>A0A6G3TBE8</accession>
<gene>
    <name evidence="1" type="ORF">G3I66_11355</name>
</gene>